<accession>A0A6L2P4I3</accession>
<reference evidence="2" key="1">
    <citation type="journal article" date="2019" name="Sci. Rep.">
        <title>Draft genome of Tanacetum cinerariifolium, the natural source of mosquito coil.</title>
        <authorList>
            <person name="Yamashiro T."/>
            <person name="Shiraishi A."/>
            <person name="Satake H."/>
            <person name="Nakayama K."/>
        </authorList>
    </citation>
    <scope>NUCLEOTIDE SEQUENCE</scope>
</reference>
<organism evidence="2">
    <name type="scientific">Tanacetum cinerariifolium</name>
    <name type="common">Dalmatian daisy</name>
    <name type="synonym">Chrysanthemum cinerariifolium</name>
    <dbReference type="NCBI Taxonomy" id="118510"/>
    <lineage>
        <taxon>Eukaryota</taxon>
        <taxon>Viridiplantae</taxon>
        <taxon>Streptophyta</taxon>
        <taxon>Embryophyta</taxon>
        <taxon>Tracheophyta</taxon>
        <taxon>Spermatophyta</taxon>
        <taxon>Magnoliopsida</taxon>
        <taxon>eudicotyledons</taxon>
        <taxon>Gunneridae</taxon>
        <taxon>Pentapetalae</taxon>
        <taxon>asterids</taxon>
        <taxon>campanulids</taxon>
        <taxon>Asterales</taxon>
        <taxon>Asteraceae</taxon>
        <taxon>Asteroideae</taxon>
        <taxon>Anthemideae</taxon>
        <taxon>Anthemidinae</taxon>
        <taxon>Tanacetum</taxon>
    </lineage>
</organism>
<sequence>MSSIVVVYFIRICTSDGHEAKSNIDDISSSQQGDTSRTPHVANGNFAKLEKEKGELSPNVYFYEADLAAYGDHNGSNSKAKHSMEIDADADDEDNKNVSKGGDDVSGCESTADECSREDHEDRNRDDLDGKAENEGEAEGIEDTKFIGADGTYSDHILISAKPLAKRVASPLHDGGKKDCNVFYGNESFYALFRLHQVLYNRILSAKFNSKSAESTLVLLLENKCCLCTAP</sequence>
<dbReference type="AlphaFoldDB" id="A0A6L2P4I3"/>
<protein>
    <submittedName>
        <fullName evidence="2">Paired amphipathic helix protein Sin3-like 2 isoform X1</fullName>
    </submittedName>
</protein>
<feature type="region of interest" description="Disordered" evidence="1">
    <location>
        <begin position="76"/>
        <end position="138"/>
    </location>
</feature>
<feature type="region of interest" description="Disordered" evidence="1">
    <location>
        <begin position="21"/>
        <end position="50"/>
    </location>
</feature>
<comment type="caution">
    <text evidence="2">The sequence shown here is derived from an EMBL/GenBank/DDBJ whole genome shotgun (WGS) entry which is preliminary data.</text>
</comment>
<gene>
    <name evidence="2" type="ORF">Tci_065318</name>
</gene>
<evidence type="ECO:0000313" key="2">
    <source>
        <dbReference type="EMBL" id="GEU93340.1"/>
    </source>
</evidence>
<dbReference type="EMBL" id="BKCJ010010831">
    <property type="protein sequence ID" value="GEU93340.1"/>
    <property type="molecule type" value="Genomic_DNA"/>
</dbReference>
<name>A0A6L2P4I3_TANCI</name>
<evidence type="ECO:0000256" key="1">
    <source>
        <dbReference type="SAM" id="MobiDB-lite"/>
    </source>
</evidence>
<proteinExistence type="predicted"/>
<feature type="compositionally biased region" description="Basic and acidic residues" evidence="1">
    <location>
        <begin position="114"/>
        <end position="134"/>
    </location>
</feature>
<feature type="compositionally biased region" description="Polar residues" evidence="1">
    <location>
        <begin position="25"/>
        <end position="38"/>
    </location>
</feature>